<accession>A0ABT4VEC7</accession>
<protein>
    <submittedName>
        <fullName evidence="2">Uncharacterized protein</fullName>
    </submittedName>
</protein>
<dbReference type="EMBL" id="JAQHXR010000001">
    <property type="protein sequence ID" value="MDA3968538.1"/>
    <property type="molecule type" value="Genomic_DNA"/>
</dbReference>
<comment type="caution">
    <text evidence="2">The sequence shown here is derived from an EMBL/GenBank/DDBJ whole genome shotgun (WGS) entry which is preliminary data.</text>
</comment>
<evidence type="ECO:0000313" key="2">
    <source>
        <dbReference type="EMBL" id="MDA3968538.1"/>
    </source>
</evidence>
<keyword evidence="3" id="KW-1185">Reference proteome</keyword>
<feature type="transmembrane region" description="Helical" evidence="1">
    <location>
        <begin position="175"/>
        <end position="196"/>
    </location>
</feature>
<keyword evidence="1" id="KW-0812">Transmembrane</keyword>
<gene>
    <name evidence="2" type="ORF">PF021_02490</name>
</gene>
<proteinExistence type="predicted"/>
<keyword evidence="1" id="KW-1133">Transmembrane helix</keyword>
<name>A0ABT4VEC7_9HELI</name>
<evidence type="ECO:0000313" key="3">
    <source>
        <dbReference type="Proteomes" id="UP001210261"/>
    </source>
</evidence>
<organism evidence="2 3">
    <name type="scientific">Helicobacter ibis</name>
    <dbReference type="NCBI Taxonomy" id="2962633"/>
    <lineage>
        <taxon>Bacteria</taxon>
        <taxon>Pseudomonadati</taxon>
        <taxon>Campylobacterota</taxon>
        <taxon>Epsilonproteobacteria</taxon>
        <taxon>Campylobacterales</taxon>
        <taxon>Helicobacteraceae</taxon>
        <taxon>Helicobacter</taxon>
    </lineage>
</organism>
<reference evidence="2 3" key="1">
    <citation type="submission" date="2023-01" db="EMBL/GenBank/DDBJ databases">
        <title>Description of Helicobacter ibis sp. nov. isolated from faecal droppings of black-faced ibis (Theristicus melanopis).</title>
        <authorList>
            <person name="Lopez-Cantillo M."/>
            <person name="Vidal-Veuthey B."/>
            <person name="Mella A."/>
            <person name="De La Haba R."/>
            <person name="Collado L."/>
        </authorList>
    </citation>
    <scope>NUCLEOTIDE SEQUENCE [LARGE SCALE GENOMIC DNA]</scope>
    <source>
        <strain evidence="2 3">A82</strain>
    </source>
</reference>
<dbReference type="Proteomes" id="UP001210261">
    <property type="component" value="Unassembled WGS sequence"/>
</dbReference>
<sequence>MLFTIVACLFQYNQVVTTSKKQDVLTYYINISGKQRILAQRIVFLSQVIATNQVLHRDNFIALSELRDCIIQLNSIHEVLQNFVVSVVLTKKEVSTLSDIYFGSGNLSLKIPEFLEEANKILIANDTNIILQINQNLLYLLEGDNGLLNTLELATLSNQLYAQNYIKLTAFNNKLFLSFIGILILIEFFILLRIFLKKD</sequence>
<evidence type="ECO:0000256" key="1">
    <source>
        <dbReference type="SAM" id="Phobius"/>
    </source>
</evidence>
<keyword evidence="1" id="KW-0472">Membrane</keyword>